<dbReference type="RefSeq" id="WP_146430483.1">
    <property type="nucleotide sequence ID" value="NZ_SJPF01000002.1"/>
</dbReference>
<feature type="domain" description="DUF1559" evidence="2">
    <location>
        <begin position="33"/>
        <end position="303"/>
    </location>
</feature>
<keyword evidence="4" id="KW-1185">Reference proteome</keyword>
<dbReference type="InterPro" id="IPR045584">
    <property type="entry name" value="Pilin-like"/>
</dbReference>
<accession>A0A5C5V8J3</accession>
<protein>
    <recommendedName>
        <fullName evidence="2">DUF1559 domain-containing protein</fullName>
    </recommendedName>
</protein>
<evidence type="ECO:0000313" key="4">
    <source>
        <dbReference type="Proteomes" id="UP000318878"/>
    </source>
</evidence>
<evidence type="ECO:0000313" key="3">
    <source>
        <dbReference type="EMBL" id="TWT34330.1"/>
    </source>
</evidence>
<dbReference type="PANTHER" id="PTHR30093">
    <property type="entry name" value="GENERAL SECRETION PATHWAY PROTEIN G"/>
    <property type="match status" value="1"/>
</dbReference>
<dbReference type="NCBIfam" id="TIGR04294">
    <property type="entry name" value="pre_pil_HX9DG"/>
    <property type="match status" value="1"/>
</dbReference>
<dbReference type="EMBL" id="SJPF01000002">
    <property type="protein sequence ID" value="TWT34330.1"/>
    <property type="molecule type" value="Genomic_DNA"/>
</dbReference>
<proteinExistence type="predicted"/>
<keyword evidence="1" id="KW-0812">Transmembrane</keyword>
<evidence type="ECO:0000259" key="2">
    <source>
        <dbReference type="Pfam" id="PF07596"/>
    </source>
</evidence>
<keyword evidence="1" id="KW-1133">Transmembrane helix</keyword>
<dbReference type="AlphaFoldDB" id="A0A5C5V8J3"/>
<keyword evidence="1" id="KW-0472">Membrane</keyword>
<evidence type="ECO:0000256" key="1">
    <source>
        <dbReference type="SAM" id="Phobius"/>
    </source>
</evidence>
<reference evidence="3 4" key="1">
    <citation type="submission" date="2019-02" db="EMBL/GenBank/DDBJ databases">
        <title>Deep-cultivation of Planctomycetes and their phenomic and genomic characterization uncovers novel biology.</title>
        <authorList>
            <person name="Wiegand S."/>
            <person name="Jogler M."/>
            <person name="Boedeker C."/>
            <person name="Pinto D."/>
            <person name="Vollmers J."/>
            <person name="Rivas-Marin E."/>
            <person name="Kohn T."/>
            <person name="Peeters S.H."/>
            <person name="Heuer A."/>
            <person name="Rast P."/>
            <person name="Oberbeckmann S."/>
            <person name="Bunk B."/>
            <person name="Jeske O."/>
            <person name="Meyerdierks A."/>
            <person name="Storesund J.E."/>
            <person name="Kallscheuer N."/>
            <person name="Luecker S."/>
            <person name="Lage O.M."/>
            <person name="Pohl T."/>
            <person name="Merkel B.J."/>
            <person name="Hornburger P."/>
            <person name="Mueller R.-W."/>
            <person name="Bruemmer F."/>
            <person name="Labrenz M."/>
            <person name="Spormann A.M."/>
            <person name="Op Den Camp H."/>
            <person name="Overmann J."/>
            <person name="Amann R."/>
            <person name="Jetten M.S.M."/>
            <person name="Mascher T."/>
            <person name="Medema M.H."/>
            <person name="Devos D.P."/>
            <person name="Kaster A.-K."/>
            <person name="Ovreas L."/>
            <person name="Rohde M."/>
            <person name="Galperin M.Y."/>
            <person name="Jogler C."/>
        </authorList>
    </citation>
    <scope>NUCLEOTIDE SEQUENCE [LARGE SCALE GENOMIC DNA]</scope>
    <source>
        <strain evidence="3 4">Enr8</strain>
    </source>
</reference>
<sequence>MTKRKAFTLVELLVVIAIIGVLIALLLPAVMMARESVRRAHCTNNQKQMLLAMHNYMDMTGGNIPRGVTVDHTTTASTCGGDDNNPYAHTIHTFLLPFLEQQNLFDQVDFLYGMKASQNAGVRRTRVSAYECPSAEIGPYLATDGPNNYPVSMSSHGYGQCGRYSPPNGGVFAIFWGLKHTFDGSTPLPLDQAKLVAPEMRMTRITDGLSNTMVIGEFAPGRDYVLENGVSKWQFARSWFNGQSVSSIGYTINANGTPNSPKATWGSSTWARNLSTVGSFHPGGVNGGFMDGSVRFIPDTVDGQMWFAMGTPNGGEVIQFP</sequence>
<dbReference type="InterPro" id="IPR012902">
    <property type="entry name" value="N_methyl_site"/>
</dbReference>
<name>A0A5C5V8J3_9BACT</name>
<organism evidence="3 4">
    <name type="scientific">Blastopirellula retiformator</name>
    <dbReference type="NCBI Taxonomy" id="2527970"/>
    <lineage>
        <taxon>Bacteria</taxon>
        <taxon>Pseudomonadati</taxon>
        <taxon>Planctomycetota</taxon>
        <taxon>Planctomycetia</taxon>
        <taxon>Pirellulales</taxon>
        <taxon>Pirellulaceae</taxon>
        <taxon>Blastopirellula</taxon>
    </lineage>
</organism>
<dbReference type="SUPFAM" id="SSF54523">
    <property type="entry name" value="Pili subunits"/>
    <property type="match status" value="1"/>
</dbReference>
<gene>
    <name evidence="3" type="ORF">Enr8_17240</name>
</gene>
<dbReference type="InterPro" id="IPR011453">
    <property type="entry name" value="DUF1559"/>
</dbReference>
<dbReference type="OrthoDB" id="248713at2"/>
<feature type="transmembrane region" description="Helical" evidence="1">
    <location>
        <begin position="12"/>
        <end position="33"/>
    </location>
</feature>
<dbReference type="NCBIfam" id="TIGR02532">
    <property type="entry name" value="IV_pilin_GFxxxE"/>
    <property type="match status" value="1"/>
</dbReference>
<comment type="caution">
    <text evidence="3">The sequence shown here is derived from an EMBL/GenBank/DDBJ whole genome shotgun (WGS) entry which is preliminary data.</text>
</comment>
<dbReference type="Pfam" id="PF07596">
    <property type="entry name" value="SBP_bac_10"/>
    <property type="match status" value="1"/>
</dbReference>
<dbReference type="Pfam" id="PF07963">
    <property type="entry name" value="N_methyl"/>
    <property type="match status" value="1"/>
</dbReference>
<dbReference type="Proteomes" id="UP000318878">
    <property type="component" value="Unassembled WGS sequence"/>
</dbReference>
<dbReference type="Gene3D" id="3.30.700.10">
    <property type="entry name" value="Glycoprotein, Type 4 Pilin"/>
    <property type="match status" value="1"/>
</dbReference>
<dbReference type="InterPro" id="IPR027558">
    <property type="entry name" value="Pre_pil_HX9DG_C"/>
</dbReference>
<dbReference type="PANTHER" id="PTHR30093:SF2">
    <property type="entry name" value="TYPE II SECRETION SYSTEM PROTEIN H"/>
    <property type="match status" value="1"/>
</dbReference>